<gene>
    <name evidence="10" type="ORF">BPAG_LOCUS10149</name>
</gene>
<comment type="caution">
    <text evidence="5">Lacks conserved residue(s) required for the propagation of feature annotation.</text>
</comment>
<dbReference type="EMBL" id="UZAD01013177">
    <property type="protein sequence ID" value="VDN91335.1"/>
    <property type="molecule type" value="Genomic_DNA"/>
</dbReference>
<dbReference type="AlphaFoldDB" id="A0A0N4TNU6"/>
<evidence type="ECO:0000256" key="4">
    <source>
        <dbReference type="ARBA" id="ARBA00023157"/>
    </source>
</evidence>
<keyword evidence="1 5" id="KW-0245">EGF-like domain</keyword>
<evidence type="ECO:0000256" key="1">
    <source>
        <dbReference type="ARBA" id="ARBA00022536"/>
    </source>
</evidence>
<dbReference type="SMART" id="SM00274">
    <property type="entry name" value="FOLN"/>
    <property type="match status" value="2"/>
</dbReference>
<dbReference type="WBParaSite" id="BPAG_0001018701-mRNA-1">
    <property type="protein sequence ID" value="BPAG_0001018701-mRNA-1"/>
    <property type="gene ID" value="BPAG_0001018701"/>
</dbReference>
<dbReference type="PANTHER" id="PTHR24049">
    <property type="entry name" value="CRUMBS FAMILY MEMBER"/>
    <property type="match status" value="1"/>
</dbReference>
<dbReference type="GO" id="GO:0045197">
    <property type="term" value="P:establishment or maintenance of epithelial cell apical/basal polarity"/>
    <property type="evidence" value="ECO:0007669"/>
    <property type="project" value="TreeGrafter"/>
</dbReference>
<evidence type="ECO:0000256" key="7">
    <source>
        <dbReference type="SAM" id="Phobius"/>
    </source>
</evidence>
<proteinExistence type="predicted"/>
<evidence type="ECO:0000313" key="11">
    <source>
        <dbReference type="Proteomes" id="UP000278627"/>
    </source>
</evidence>
<dbReference type="InterPro" id="IPR051022">
    <property type="entry name" value="Notch_Cell-Fate_Det"/>
</dbReference>
<feature type="region of interest" description="Disordered" evidence="6">
    <location>
        <begin position="791"/>
        <end position="816"/>
    </location>
</feature>
<feature type="transmembrane region" description="Helical" evidence="7">
    <location>
        <begin position="880"/>
        <end position="905"/>
    </location>
</feature>
<dbReference type="SMART" id="SM00181">
    <property type="entry name" value="EGF"/>
    <property type="match status" value="4"/>
</dbReference>
<dbReference type="PROSITE" id="PS01186">
    <property type="entry name" value="EGF_2"/>
    <property type="match status" value="1"/>
</dbReference>
<dbReference type="InterPro" id="IPR003645">
    <property type="entry name" value="Fol_N"/>
</dbReference>
<feature type="disulfide bond" evidence="5">
    <location>
        <begin position="382"/>
        <end position="391"/>
    </location>
</feature>
<keyword evidence="2 8" id="KW-0732">Signal</keyword>
<dbReference type="PROSITE" id="PS00022">
    <property type="entry name" value="EGF_1"/>
    <property type="match status" value="3"/>
</dbReference>
<dbReference type="GO" id="GO:0032991">
    <property type="term" value="C:protein-containing complex"/>
    <property type="evidence" value="ECO:0007669"/>
    <property type="project" value="TreeGrafter"/>
</dbReference>
<feature type="chain" id="PRO_5043122108" evidence="8">
    <location>
        <begin position="20"/>
        <end position="942"/>
    </location>
</feature>
<reference evidence="12" key="1">
    <citation type="submission" date="2016-04" db="UniProtKB">
        <authorList>
            <consortium name="WormBaseParasite"/>
        </authorList>
    </citation>
    <scope>IDENTIFICATION</scope>
</reference>
<evidence type="ECO:0000259" key="9">
    <source>
        <dbReference type="PROSITE" id="PS50026"/>
    </source>
</evidence>
<dbReference type="InterPro" id="IPR000742">
    <property type="entry name" value="EGF"/>
</dbReference>
<dbReference type="PROSITE" id="PS50026">
    <property type="entry name" value="EGF_3"/>
    <property type="match status" value="3"/>
</dbReference>
<dbReference type="SUPFAM" id="SSF57196">
    <property type="entry name" value="EGF/Laminin"/>
    <property type="match status" value="2"/>
</dbReference>
<feature type="domain" description="EGF-like" evidence="9">
    <location>
        <begin position="319"/>
        <end position="356"/>
    </location>
</feature>
<evidence type="ECO:0000256" key="8">
    <source>
        <dbReference type="SAM" id="SignalP"/>
    </source>
</evidence>
<keyword evidence="11" id="KW-1185">Reference proteome</keyword>
<feature type="disulfide bond" evidence="5">
    <location>
        <begin position="417"/>
        <end position="426"/>
    </location>
</feature>
<feature type="signal peptide" evidence="8">
    <location>
        <begin position="1"/>
        <end position="19"/>
    </location>
</feature>
<protein>
    <submittedName>
        <fullName evidence="12">EGF-like domain-containing protein</fullName>
    </submittedName>
</protein>
<keyword evidence="7" id="KW-0812">Transmembrane</keyword>
<dbReference type="PANTHER" id="PTHR24049:SF22">
    <property type="entry name" value="DROSOPHILA CRUMBS HOMOLOG"/>
    <property type="match status" value="1"/>
</dbReference>
<dbReference type="GO" id="GO:0007157">
    <property type="term" value="P:heterophilic cell-cell adhesion via plasma membrane cell adhesion molecules"/>
    <property type="evidence" value="ECO:0007669"/>
    <property type="project" value="TreeGrafter"/>
</dbReference>
<evidence type="ECO:0000256" key="5">
    <source>
        <dbReference type="PROSITE-ProRule" id="PRU00076"/>
    </source>
</evidence>
<sequence length="942" mass="103536">MILFLSFLQVFLQKLIVIAKFDESAEITTAHFADSKRGRMSWIIDENALPWTGQYYYIESKQSPMTNLLVVVDSSNGNHLGICASYAPRDNKWRRFFWILTEESLICNITDTETTISKIHFPSISSPRTFSLRILAQQGPKCFRDMIIQNEKLEGCPPKLQRNLFHGMSLECNCPIPEMNGNHAHMRNGIAPFHFVNPIITSSNGNLSISHDFSPSLSKNTDNLNPIKAIAEIMPRSTSIITTANTTTITTTVIENTEMSITTKESVNLPLDSQQNNKLLPSIIQESHVSIATHELLSSSTLAPLASLPSATANIKGINEQTCAGIQCQNNGTCVTTNDGRVICVCSEGFLGSHCEINLCANVQCMHNGVCQTNGNVPHCLCQPGTTGTFCEQNVCNPKCEQGGICKLTGNMPVCQCPTGTFGINCNIIDTCTSNSGACTEYNSDARCQLDSDNFALISPIPVNATYKCLCLNERSEWIDCKELPRKVHIPIMQTVITTTMSIPNIITSVLVPETPEQPRSTQQIASQFHNHPHFSNLFPNPFLPSPTTNMTTTITASSPINPNADFRQPSESGMETSSALNRSMELLPVLHPTIPEPSRSTLFNTTTHTANLPAISTLLITPKSPSQLHNLFNITPKSSRPQTISTSTVALPEHPEFKDLVNTTGQTAEISLNPTEKNFGEMSNKFENENFTVESPLLPSIEEFPATSSLPEMIIDNTSHIPLSTFSGFITNMPPILISTTAIIDEDSVIQISSFTPDTPEIEGSILVSKTSDITEDGNLPDRQVFTTTTFSSTSKTNEKEGMEEEDSFAKSTEKVEETTITVGDLITEAGQSFDEDEVKFVRLTAVFPTTTLIPDLNQPSDGAFSDNNDTTRSDTSSWTIVFVIISVLMVLAGACVTLIFRYVRRSRKLHGKYNPAREESILSSSYSMPMATVTKEERLI</sequence>
<feature type="domain" description="EGF-like" evidence="9">
    <location>
        <begin position="357"/>
        <end position="392"/>
    </location>
</feature>
<keyword evidence="7" id="KW-1133">Transmembrane helix</keyword>
<keyword evidence="3" id="KW-0677">Repeat</keyword>
<evidence type="ECO:0000313" key="12">
    <source>
        <dbReference type="WBParaSite" id="BPAG_0001018701-mRNA-1"/>
    </source>
</evidence>
<keyword evidence="7" id="KW-0472">Membrane</keyword>
<dbReference type="STRING" id="6280.A0A0N4TNU6"/>
<reference evidence="10 11" key="2">
    <citation type="submission" date="2018-11" db="EMBL/GenBank/DDBJ databases">
        <authorList>
            <consortium name="Pathogen Informatics"/>
        </authorList>
    </citation>
    <scope>NUCLEOTIDE SEQUENCE [LARGE SCALE GENOMIC DNA]</scope>
</reference>
<dbReference type="Proteomes" id="UP000278627">
    <property type="component" value="Unassembled WGS sequence"/>
</dbReference>
<keyword evidence="4 5" id="KW-1015">Disulfide bond</keyword>
<name>A0A0N4TNU6_BRUPA</name>
<feature type="disulfide bond" evidence="5">
    <location>
        <begin position="396"/>
        <end position="406"/>
    </location>
</feature>
<evidence type="ECO:0000256" key="2">
    <source>
        <dbReference type="ARBA" id="ARBA00022729"/>
    </source>
</evidence>
<feature type="disulfide bond" evidence="5">
    <location>
        <begin position="346"/>
        <end position="355"/>
    </location>
</feature>
<feature type="domain" description="EGF-like" evidence="9">
    <location>
        <begin position="393"/>
        <end position="427"/>
    </location>
</feature>
<dbReference type="GO" id="GO:0005886">
    <property type="term" value="C:plasma membrane"/>
    <property type="evidence" value="ECO:0007669"/>
    <property type="project" value="TreeGrafter"/>
</dbReference>
<evidence type="ECO:0000256" key="3">
    <source>
        <dbReference type="ARBA" id="ARBA00022737"/>
    </source>
</evidence>
<dbReference type="Gene3D" id="2.10.25.10">
    <property type="entry name" value="Laminin"/>
    <property type="match status" value="2"/>
</dbReference>
<evidence type="ECO:0000313" key="10">
    <source>
        <dbReference type="EMBL" id="VDN91335.1"/>
    </source>
</evidence>
<accession>A0A0N4TNU6</accession>
<evidence type="ECO:0000256" key="6">
    <source>
        <dbReference type="SAM" id="MobiDB-lite"/>
    </source>
</evidence>
<dbReference type="CDD" id="cd00054">
    <property type="entry name" value="EGF_CA"/>
    <property type="match status" value="1"/>
</dbReference>
<organism evidence="12">
    <name type="scientific">Brugia pahangi</name>
    <name type="common">Filarial nematode worm</name>
    <dbReference type="NCBI Taxonomy" id="6280"/>
    <lineage>
        <taxon>Eukaryota</taxon>
        <taxon>Metazoa</taxon>
        <taxon>Ecdysozoa</taxon>
        <taxon>Nematoda</taxon>
        <taxon>Chromadorea</taxon>
        <taxon>Rhabditida</taxon>
        <taxon>Spirurina</taxon>
        <taxon>Spiruromorpha</taxon>
        <taxon>Filarioidea</taxon>
        <taxon>Onchocercidae</taxon>
        <taxon>Brugia</taxon>
    </lineage>
</organism>